<dbReference type="RefSeq" id="WP_217793565.1">
    <property type="nucleotide sequence ID" value="NZ_JAHSPG010000015.1"/>
</dbReference>
<keyword evidence="3" id="KW-1185">Reference proteome</keyword>
<dbReference type="Pfam" id="PF01713">
    <property type="entry name" value="Smr"/>
    <property type="match status" value="1"/>
</dbReference>
<evidence type="ECO:0000259" key="1">
    <source>
        <dbReference type="Pfam" id="PF01713"/>
    </source>
</evidence>
<comment type="caution">
    <text evidence="2">The sequence shown here is derived from an EMBL/GenBank/DDBJ whole genome shotgun (WGS) entry which is preliminary data.</text>
</comment>
<protein>
    <submittedName>
        <fullName evidence="2">Smr/MutS family protein</fullName>
    </submittedName>
</protein>
<sequence>MKFEVGDKVLVKLTNEEGEVIDIINDTMVMVEIKGVKFPAYNDQLDYPYFKRFTEKKLVTPPAKKPKQYIDQVPKEKPKAIGKKVSNGVWLSFLPKFETDEFGDEVVELFKIHLINQTETGYNFEYKVNYFGKSEFGLKNQVHAFEDFYLHDVPFSDLSDNPNFEFEFSLITPEKDKASHFESNLKLKPKQLFTKIEELKEKGEPTFSYQLFDVYPQKTVEPDTFELGKLAAKGFKVYDASKVRQNLPPARTVVDLHMEKITDNWKHMSNFEILSFQLSEFEKYYELALQHRQPSLTVIHGVGSGKLRDEIHDLLKHRKEVKFFVNQYHASYGYGATEIYFQY</sequence>
<dbReference type="AlphaFoldDB" id="A0A9E2SFN6"/>
<organism evidence="2 3">
    <name type="scientific">Pinibacter aurantiacus</name>
    <dbReference type="NCBI Taxonomy" id="2851599"/>
    <lineage>
        <taxon>Bacteria</taxon>
        <taxon>Pseudomonadati</taxon>
        <taxon>Bacteroidota</taxon>
        <taxon>Chitinophagia</taxon>
        <taxon>Chitinophagales</taxon>
        <taxon>Chitinophagaceae</taxon>
        <taxon>Pinibacter</taxon>
    </lineage>
</organism>
<accession>A0A9E2SFN6</accession>
<feature type="domain" description="Smr" evidence="1">
    <location>
        <begin position="280"/>
        <end position="341"/>
    </location>
</feature>
<proteinExistence type="predicted"/>
<dbReference type="InterPro" id="IPR002625">
    <property type="entry name" value="Smr_dom"/>
</dbReference>
<evidence type="ECO:0000313" key="2">
    <source>
        <dbReference type="EMBL" id="MBV4359425.1"/>
    </source>
</evidence>
<name>A0A9E2SFN6_9BACT</name>
<dbReference type="EMBL" id="JAHSPG010000015">
    <property type="protein sequence ID" value="MBV4359425.1"/>
    <property type="molecule type" value="Genomic_DNA"/>
</dbReference>
<evidence type="ECO:0000313" key="3">
    <source>
        <dbReference type="Proteomes" id="UP000812270"/>
    </source>
</evidence>
<gene>
    <name evidence="2" type="ORF">KTO63_19810</name>
</gene>
<reference evidence="2" key="1">
    <citation type="submission" date="2021-06" db="EMBL/GenBank/DDBJ databases">
        <authorList>
            <person name="Huq M.A."/>
        </authorList>
    </citation>
    <scope>NUCLEOTIDE SEQUENCE</scope>
    <source>
        <strain evidence="2">MAH-26</strain>
    </source>
</reference>
<dbReference type="Proteomes" id="UP000812270">
    <property type="component" value="Unassembled WGS sequence"/>
</dbReference>